<proteinExistence type="predicted"/>
<dbReference type="EMBL" id="JACSQL010000002">
    <property type="protein sequence ID" value="MBD7967725.1"/>
    <property type="molecule type" value="Genomic_DNA"/>
</dbReference>
<sequence>MLNNLSVAELEEIAADELLDYDIRIEATKELMQRGRNNGGPNKTICKK</sequence>
<name>A0ABR8SWG0_9BACL</name>
<evidence type="ECO:0000313" key="2">
    <source>
        <dbReference type="Proteomes" id="UP000608071"/>
    </source>
</evidence>
<gene>
    <name evidence="1" type="ORF">H9647_06605</name>
</gene>
<evidence type="ECO:0000313" key="1">
    <source>
        <dbReference type="EMBL" id="MBD7967725.1"/>
    </source>
</evidence>
<dbReference type="RefSeq" id="WP_191798966.1">
    <property type="nucleotide sequence ID" value="NZ_JACSQL010000002.1"/>
</dbReference>
<dbReference type="Proteomes" id="UP000608071">
    <property type="component" value="Unassembled WGS sequence"/>
</dbReference>
<keyword evidence="2" id="KW-1185">Reference proteome</keyword>
<accession>A0ABR8SWG0</accession>
<protein>
    <submittedName>
        <fullName evidence="1">Uncharacterized protein</fullName>
    </submittedName>
</protein>
<organism evidence="1 2">
    <name type="scientific">Paenibacillus gallinarum</name>
    <dbReference type="NCBI Taxonomy" id="2762232"/>
    <lineage>
        <taxon>Bacteria</taxon>
        <taxon>Bacillati</taxon>
        <taxon>Bacillota</taxon>
        <taxon>Bacilli</taxon>
        <taxon>Bacillales</taxon>
        <taxon>Paenibacillaceae</taxon>
        <taxon>Paenibacillus</taxon>
    </lineage>
</organism>
<comment type="caution">
    <text evidence="1">The sequence shown here is derived from an EMBL/GenBank/DDBJ whole genome shotgun (WGS) entry which is preliminary data.</text>
</comment>
<reference evidence="1 2" key="1">
    <citation type="submission" date="2020-08" db="EMBL/GenBank/DDBJ databases">
        <title>A Genomic Blueprint of the Chicken Gut Microbiome.</title>
        <authorList>
            <person name="Gilroy R."/>
            <person name="Ravi A."/>
            <person name="Getino M."/>
            <person name="Pursley I."/>
            <person name="Horton D.L."/>
            <person name="Alikhan N.-F."/>
            <person name="Baker D."/>
            <person name="Gharbi K."/>
            <person name="Hall N."/>
            <person name="Watson M."/>
            <person name="Adriaenssens E.M."/>
            <person name="Foster-Nyarko E."/>
            <person name="Jarju S."/>
            <person name="Secka A."/>
            <person name="Antonio M."/>
            <person name="Oren A."/>
            <person name="Chaudhuri R."/>
            <person name="La Ragione R.M."/>
            <person name="Hildebrand F."/>
            <person name="Pallen M.J."/>
        </authorList>
    </citation>
    <scope>NUCLEOTIDE SEQUENCE [LARGE SCALE GENOMIC DNA]</scope>
    <source>
        <strain evidence="1 2">Sa2BVA9</strain>
    </source>
</reference>